<proteinExistence type="predicted"/>
<evidence type="ECO:0000313" key="2">
    <source>
        <dbReference type="EMBL" id="BCK81276.1"/>
    </source>
</evidence>
<dbReference type="SMART" id="SM00028">
    <property type="entry name" value="TPR"/>
    <property type="match status" value="3"/>
</dbReference>
<dbReference type="Proteomes" id="UP000681035">
    <property type="component" value="Chromosome"/>
</dbReference>
<evidence type="ECO:0000256" key="1">
    <source>
        <dbReference type="PROSITE-ProRule" id="PRU00339"/>
    </source>
</evidence>
<accession>A0A810Q6H8</accession>
<reference evidence="2" key="1">
    <citation type="submission" date="2020-09" db="EMBL/GenBank/DDBJ databases">
        <title>New species isolated from human feces.</title>
        <authorList>
            <person name="Kitahara M."/>
            <person name="Shigeno Y."/>
            <person name="Shime M."/>
            <person name="Matsumoto Y."/>
            <person name="Nakamura S."/>
            <person name="Motooka D."/>
            <person name="Fukuoka S."/>
            <person name="Nishikawa H."/>
            <person name="Benno Y."/>
        </authorList>
    </citation>
    <scope>NUCLEOTIDE SEQUENCE</scope>
    <source>
        <strain evidence="2">MM50</strain>
    </source>
</reference>
<dbReference type="InterPro" id="IPR032774">
    <property type="entry name" value="WG_beta_rep"/>
</dbReference>
<dbReference type="EMBL" id="AP023418">
    <property type="protein sequence ID" value="BCK81276.1"/>
    <property type="molecule type" value="Genomic_DNA"/>
</dbReference>
<dbReference type="AlphaFoldDB" id="A0A810Q6H8"/>
<dbReference type="Pfam" id="PF14903">
    <property type="entry name" value="WG_beta_rep"/>
    <property type="match status" value="2"/>
</dbReference>
<dbReference type="Gene3D" id="1.25.40.10">
    <property type="entry name" value="Tetratricopeptide repeat domain"/>
    <property type="match status" value="1"/>
</dbReference>
<feature type="repeat" description="TPR" evidence="1">
    <location>
        <begin position="69"/>
        <end position="102"/>
    </location>
</feature>
<dbReference type="PANTHER" id="PTHR37841">
    <property type="entry name" value="GLR2918 PROTEIN"/>
    <property type="match status" value="1"/>
</dbReference>
<dbReference type="SUPFAM" id="SSF48452">
    <property type="entry name" value="TPR-like"/>
    <property type="match status" value="1"/>
</dbReference>
<dbReference type="PROSITE" id="PS50005">
    <property type="entry name" value="TPR"/>
    <property type="match status" value="3"/>
</dbReference>
<evidence type="ECO:0000313" key="3">
    <source>
        <dbReference type="Proteomes" id="UP000681035"/>
    </source>
</evidence>
<dbReference type="Pfam" id="PF14559">
    <property type="entry name" value="TPR_19"/>
    <property type="match status" value="1"/>
</dbReference>
<dbReference type="PANTHER" id="PTHR37841:SF1">
    <property type="entry name" value="DUF3298 DOMAIN-CONTAINING PROTEIN"/>
    <property type="match status" value="1"/>
</dbReference>
<dbReference type="SUPFAM" id="SSF69360">
    <property type="entry name" value="Cell wall binding repeat"/>
    <property type="match status" value="1"/>
</dbReference>
<dbReference type="KEGG" id="vcop:MM50RIKEN_10390"/>
<dbReference type="InterPro" id="IPR011990">
    <property type="entry name" value="TPR-like_helical_dom_sf"/>
</dbReference>
<sequence>MKKGTAKLVLIGLLAFTALAWLGLLKNQIDSSSAYRKYLEQGQRYEEKGIYIDALESYEKALELNSGSYDITMKLADMYYQVGDYKGFLACCDKAIELAPKDPQAYLKKADYYMEKADYSEAMEVVKSAAKVKDNEDIQALSKKLSTTCIEKYSSYETVGDWHVQPDRNYVTVSEEGRYGMAAKDGTRKIKCTYEYLGAYDKDTGVIPCCLEGSYYYIDVKGNKKLVGDNTYQYLGSFGDGLAPAQRDGKYGYIDTEFHEQMFELDYAGAFANGVAAVKKGDKWALINCKLKNITDFTYDEILVDSYGYCSMFDRITVRTGDKYFFVDHDGKQIGAAYDGAAMVAANDGYAAVKVGSQWGFADAKGELVIQPQYENARSFSLGLAPVEENDRWGYINTDGELVVEEKYFDAGVFSPDGAACVKSVAAWSFLVLCEYDS</sequence>
<name>A0A810Q6H8_9FIRM</name>
<protein>
    <recommendedName>
        <fullName evidence="4">Tetratricopeptide repeat protein</fullName>
    </recommendedName>
</protein>
<organism evidence="2 3">
    <name type="scientific">Vescimonas coprocola</name>
    <dbReference type="NCBI Taxonomy" id="2714355"/>
    <lineage>
        <taxon>Bacteria</taxon>
        <taxon>Bacillati</taxon>
        <taxon>Bacillota</taxon>
        <taxon>Clostridia</taxon>
        <taxon>Eubacteriales</taxon>
        <taxon>Oscillospiraceae</taxon>
        <taxon>Vescimonas</taxon>
    </lineage>
</organism>
<keyword evidence="1" id="KW-0802">TPR repeat</keyword>
<keyword evidence="3" id="KW-1185">Reference proteome</keyword>
<dbReference type="InterPro" id="IPR019734">
    <property type="entry name" value="TPR_rpt"/>
</dbReference>
<dbReference type="RefSeq" id="WP_213542027.1">
    <property type="nucleotide sequence ID" value="NZ_AP023418.1"/>
</dbReference>
<feature type="repeat" description="TPR" evidence="1">
    <location>
        <begin position="103"/>
        <end position="136"/>
    </location>
</feature>
<evidence type="ECO:0008006" key="4">
    <source>
        <dbReference type="Google" id="ProtNLM"/>
    </source>
</evidence>
<gene>
    <name evidence="2" type="ORF">MM50RIKEN_10390</name>
</gene>
<feature type="repeat" description="TPR" evidence="1">
    <location>
        <begin position="35"/>
        <end position="68"/>
    </location>
</feature>